<name>A0A372NRL6_9SPHI</name>
<dbReference type="InterPro" id="IPR012094">
    <property type="entry name" value="tRNA_Ile_lys_synt"/>
</dbReference>
<dbReference type="EC" id="6.3.4.19" evidence="8"/>
<dbReference type="CDD" id="cd01992">
    <property type="entry name" value="TilS_N"/>
    <property type="match status" value="1"/>
</dbReference>
<dbReference type="SUPFAM" id="SSF52402">
    <property type="entry name" value="Adenine nucleotide alpha hydrolases-like"/>
    <property type="match status" value="1"/>
</dbReference>
<evidence type="ECO:0000256" key="5">
    <source>
        <dbReference type="ARBA" id="ARBA00022741"/>
    </source>
</evidence>
<dbReference type="HAMAP" id="MF_01161">
    <property type="entry name" value="tRNA_Ile_lys_synt"/>
    <property type="match status" value="1"/>
</dbReference>
<dbReference type="Pfam" id="PF01171">
    <property type="entry name" value="ATP_bind_3"/>
    <property type="match status" value="1"/>
</dbReference>
<dbReference type="EMBL" id="QWDC01000002">
    <property type="protein sequence ID" value="RFZ91895.1"/>
    <property type="molecule type" value="Genomic_DNA"/>
</dbReference>
<comment type="similarity">
    <text evidence="8">Belongs to the tRNA(Ile)-lysidine synthase family.</text>
</comment>
<evidence type="ECO:0000256" key="8">
    <source>
        <dbReference type="HAMAP-Rule" id="MF_01161"/>
    </source>
</evidence>
<dbReference type="GO" id="GO:0005524">
    <property type="term" value="F:ATP binding"/>
    <property type="evidence" value="ECO:0007669"/>
    <property type="project" value="UniProtKB-UniRule"/>
</dbReference>
<keyword evidence="6 8" id="KW-0067">ATP-binding</keyword>
<evidence type="ECO:0000256" key="2">
    <source>
        <dbReference type="ARBA" id="ARBA00022490"/>
    </source>
</evidence>
<evidence type="ECO:0000256" key="1">
    <source>
        <dbReference type="ARBA" id="ARBA00004496"/>
    </source>
</evidence>
<comment type="domain">
    <text evidence="8">The N-terminal region contains the highly conserved SGGXDS motif, predicted to be a P-loop motif involved in ATP binding.</text>
</comment>
<comment type="caution">
    <text evidence="10">The sequence shown here is derived from an EMBL/GenBank/DDBJ whole genome shotgun (WGS) entry which is preliminary data.</text>
</comment>
<organism evidence="10 11">
    <name type="scientific">Mucilaginibacter conchicola</name>
    <dbReference type="NCBI Taxonomy" id="2303333"/>
    <lineage>
        <taxon>Bacteria</taxon>
        <taxon>Pseudomonadati</taxon>
        <taxon>Bacteroidota</taxon>
        <taxon>Sphingobacteriia</taxon>
        <taxon>Sphingobacteriales</taxon>
        <taxon>Sphingobacteriaceae</taxon>
        <taxon>Mucilaginibacter</taxon>
    </lineage>
</organism>
<dbReference type="Gene3D" id="3.40.50.620">
    <property type="entry name" value="HUPs"/>
    <property type="match status" value="1"/>
</dbReference>
<dbReference type="RefSeq" id="WP_117391608.1">
    <property type="nucleotide sequence ID" value="NZ_QWDC01000002.1"/>
</dbReference>
<evidence type="ECO:0000313" key="10">
    <source>
        <dbReference type="EMBL" id="RFZ91895.1"/>
    </source>
</evidence>
<dbReference type="SMART" id="SM00977">
    <property type="entry name" value="TilS_C"/>
    <property type="match status" value="1"/>
</dbReference>
<dbReference type="GO" id="GO:0006400">
    <property type="term" value="P:tRNA modification"/>
    <property type="evidence" value="ECO:0007669"/>
    <property type="project" value="UniProtKB-UniRule"/>
</dbReference>
<comment type="catalytic activity">
    <reaction evidence="7 8">
        <text>cytidine(34) in tRNA(Ile2) + L-lysine + ATP = lysidine(34) in tRNA(Ile2) + AMP + diphosphate + H(+)</text>
        <dbReference type="Rhea" id="RHEA:43744"/>
        <dbReference type="Rhea" id="RHEA-COMP:10625"/>
        <dbReference type="Rhea" id="RHEA-COMP:10670"/>
        <dbReference type="ChEBI" id="CHEBI:15378"/>
        <dbReference type="ChEBI" id="CHEBI:30616"/>
        <dbReference type="ChEBI" id="CHEBI:32551"/>
        <dbReference type="ChEBI" id="CHEBI:33019"/>
        <dbReference type="ChEBI" id="CHEBI:82748"/>
        <dbReference type="ChEBI" id="CHEBI:83665"/>
        <dbReference type="ChEBI" id="CHEBI:456215"/>
        <dbReference type="EC" id="6.3.4.19"/>
    </reaction>
</comment>
<feature type="domain" description="Lysidine-tRNA(Ile) synthetase C-terminal" evidence="9">
    <location>
        <begin position="366"/>
        <end position="441"/>
    </location>
</feature>
<keyword evidence="11" id="KW-1185">Reference proteome</keyword>
<dbReference type="PANTHER" id="PTHR43033">
    <property type="entry name" value="TRNA(ILE)-LYSIDINE SYNTHASE-RELATED"/>
    <property type="match status" value="1"/>
</dbReference>
<dbReference type="InterPro" id="IPR011063">
    <property type="entry name" value="TilS/TtcA_N"/>
</dbReference>
<keyword evidence="2 8" id="KW-0963">Cytoplasm</keyword>
<evidence type="ECO:0000256" key="6">
    <source>
        <dbReference type="ARBA" id="ARBA00022840"/>
    </source>
</evidence>
<dbReference type="AlphaFoldDB" id="A0A372NRL6"/>
<dbReference type="InterPro" id="IPR012795">
    <property type="entry name" value="tRNA_Ile_lys_synt_N"/>
</dbReference>
<evidence type="ECO:0000259" key="9">
    <source>
        <dbReference type="SMART" id="SM00977"/>
    </source>
</evidence>
<dbReference type="OrthoDB" id="9807403at2"/>
<dbReference type="GO" id="GO:0005737">
    <property type="term" value="C:cytoplasm"/>
    <property type="evidence" value="ECO:0007669"/>
    <property type="project" value="UniProtKB-SubCell"/>
</dbReference>
<keyword evidence="3 8" id="KW-0436">Ligase</keyword>
<keyword evidence="5 8" id="KW-0547">Nucleotide-binding</keyword>
<dbReference type="NCBIfam" id="TIGR02433">
    <property type="entry name" value="lysidine_TilS_C"/>
    <property type="match status" value="1"/>
</dbReference>
<sequence>MLPVKRFVDFVEQNGLFTPAGKVLAAVSGGMDSVLMVHLLKAAGYNFAIAHCNFMLRGADADADQQFTQQLAQTLGVPFYTTSFDTGQYAAEQKVSIQMAARNLRYQWFEQLRLQYGFDAIALAHHQNDTIETILLNLTRGTGIAGLHGILPQNGYLVRPLLFLNRDEIQTIISTQGLTYVEDASNASTKYARNKLRHKVVPVLKELNPNLEATFENNLRNFREMEQLLNNHVEQLANELLIPHDDNISLSIEKIKHLSPKRLLLFKLLQRFDFIETVIDDLLTALDKHPGRVFESATHRVVVDRQDLIITLKSNTEAGELILHTGDKEGQWNGYRLNILHDDSALIIKDNPLAVSLDAALLVYPLSVRSWQQGDTFYPLGMKTRQKLSDFFIQQKVPLHAKKNIPLLVNGNGDIMWIGGYRPSDKYKVSASTKKVAILELFKL</sequence>
<comment type="function">
    <text evidence="8">Ligates lysine onto the cytidine present at position 34 of the AUA codon-specific tRNA(Ile) that contains the anticodon CAU, in an ATP-dependent manner. Cytidine is converted to lysidine, thus changing the amino acid specificity of the tRNA from methionine to isoleucine.</text>
</comment>
<dbReference type="Pfam" id="PF11734">
    <property type="entry name" value="TilS_C"/>
    <property type="match status" value="1"/>
</dbReference>
<protein>
    <recommendedName>
        <fullName evidence="8">tRNA(Ile)-lysidine synthase</fullName>
        <ecNumber evidence="8">6.3.4.19</ecNumber>
    </recommendedName>
    <alternativeName>
        <fullName evidence="8">tRNA(Ile)-2-lysyl-cytidine synthase</fullName>
    </alternativeName>
    <alternativeName>
        <fullName evidence="8">tRNA(Ile)-lysidine synthetase</fullName>
    </alternativeName>
</protein>
<dbReference type="PANTHER" id="PTHR43033:SF1">
    <property type="entry name" value="TRNA(ILE)-LYSIDINE SYNTHASE-RELATED"/>
    <property type="match status" value="1"/>
</dbReference>
<dbReference type="InterPro" id="IPR014729">
    <property type="entry name" value="Rossmann-like_a/b/a_fold"/>
</dbReference>
<reference evidence="10 11" key="1">
    <citation type="submission" date="2018-08" db="EMBL/GenBank/DDBJ databases">
        <title>Mucilaginibacter sp. MYSH2.</title>
        <authorList>
            <person name="Seo T."/>
        </authorList>
    </citation>
    <scope>NUCLEOTIDE SEQUENCE [LARGE SCALE GENOMIC DNA]</scope>
    <source>
        <strain evidence="10 11">MYSH2</strain>
    </source>
</reference>
<evidence type="ECO:0000256" key="4">
    <source>
        <dbReference type="ARBA" id="ARBA00022694"/>
    </source>
</evidence>
<accession>A0A372NRL6</accession>
<gene>
    <name evidence="8 10" type="primary">tilS</name>
    <name evidence="10" type="ORF">D0C36_10625</name>
</gene>
<keyword evidence="4 8" id="KW-0819">tRNA processing</keyword>
<dbReference type="GO" id="GO:0032267">
    <property type="term" value="F:tRNA(Ile)-lysidine synthase activity"/>
    <property type="evidence" value="ECO:0007669"/>
    <property type="project" value="UniProtKB-EC"/>
</dbReference>
<evidence type="ECO:0000313" key="11">
    <source>
        <dbReference type="Proteomes" id="UP000264217"/>
    </source>
</evidence>
<proteinExistence type="inferred from homology"/>
<dbReference type="SUPFAM" id="SSF56037">
    <property type="entry name" value="PheT/TilS domain"/>
    <property type="match status" value="1"/>
</dbReference>
<dbReference type="NCBIfam" id="TIGR02432">
    <property type="entry name" value="lysidine_TilS_N"/>
    <property type="match status" value="1"/>
</dbReference>
<feature type="binding site" evidence="8">
    <location>
        <begin position="28"/>
        <end position="33"/>
    </location>
    <ligand>
        <name>ATP</name>
        <dbReference type="ChEBI" id="CHEBI:30616"/>
    </ligand>
</feature>
<comment type="subcellular location">
    <subcellularLocation>
        <location evidence="1 8">Cytoplasm</location>
    </subcellularLocation>
</comment>
<evidence type="ECO:0000256" key="7">
    <source>
        <dbReference type="ARBA" id="ARBA00048539"/>
    </source>
</evidence>
<evidence type="ECO:0000256" key="3">
    <source>
        <dbReference type="ARBA" id="ARBA00022598"/>
    </source>
</evidence>
<dbReference type="Proteomes" id="UP000264217">
    <property type="component" value="Unassembled WGS sequence"/>
</dbReference>
<dbReference type="InterPro" id="IPR012796">
    <property type="entry name" value="Lysidine-tRNA-synth_C"/>
</dbReference>